<sequence>LVGQPPTRAPSSLLPVASAAQHLARRSTCWPRTRFPSAPMWVVVPTGKALPVGGGLSPATMGRIPAARDCWILSTRVESMREGNGRWGRTGGERFQNSKTT</sequence>
<feature type="region of interest" description="Disordered" evidence="1">
    <location>
        <begin position="81"/>
        <end position="101"/>
    </location>
</feature>
<keyword evidence="3" id="KW-1185">Reference proteome</keyword>
<evidence type="ECO:0000256" key="1">
    <source>
        <dbReference type="SAM" id="MobiDB-lite"/>
    </source>
</evidence>
<dbReference type="AlphaFoldDB" id="A0A8R7VHQ0"/>
<protein>
    <submittedName>
        <fullName evidence="2">Uncharacterized protein</fullName>
    </submittedName>
</protein>
<accession>A0A8R7VHQ0</accession>
<dbReference type="Proteomes" id="UP000015106">
    <property type="component" value="Unassembled WGS sequence"/>
</dbReference>
<proteinExistence type="predicted"/>
<name>A0A8R7VHQ0_TRIUA</name>
<organism evidence="2 3">
    <name type="scientific">Triticum urartu</name>
    <name type="common">Red wild einkorn</name>
    <name type="synonym">Crithodium urartu</name>
    <dbReference type="NCBI Taxonomy" id="4572"/>
    <lineage>
        <taxon>Eukaryota</taxon>
        <taxon>Viridiplantae</taxon>
        <taxon>Streptophyta</taxon>
        <taxon>Embryophyta</taxon>
        <taxon>Tracheophyta</taxon>
        <taxon>Spermatophyta</taxon>
        <taxon>Magnoliopsida</taxon>
        <taxon>Liliopsida</taxon>
        <taxon>Poales</taxon>
        <taxon>Poaceae</taxon>
        <taxon>BOP clade</taxon>
        <taxon>Pooideae</taxon>
        <taxon>Triticodae</taxon>
        <taxon>Triticeae</taxon>
        <taxon>Triticinae</taxon>
        <taxon>Triticum</taxon>
    </lineage>
</organism>
<dbReference type="EnsemblPlants" id="TuG1812S0002144400.01.T01">
    <property type="protein sequence ID" value="TuG1812S0002144400.01.T01"/>
    <property type="gene ID" value="TuG1812S0002144400.01"/>
</dbReference>
<evidence type="ECO:0000313" key="3">
    <source>
        <dbReference type="Proteomes" id="UP000015106"/>
    </source>
</evidence>
<reference evidence="2" key="2">
    <citation type="submission" date="2022-06" db="UniProtKB">
        <authorList>
            <consortium name="EnsemblPlants"/>
        </authorList>
    </citation>
    <scope>IDENTIFICATION</scope>
</reference>
<evidence type="ECO:0000313" key="2">
    <source>
        <dbReference type="EnsemblPlants" id="TuG1812S0002144400.01.T01"/>
    </source>
</evidence>
<dbReference type="Gramene" id="TuG1812S0002144400.01.T01">
    <property type="protein sequence ID" value="TuG1812S0002144400.01.T01"/>
    <property type="gene ID" value="TuG1812S0002144400.01"/>
</dbReference>
<reference evidence="3" key="1">
    <citation type="journal article" date="2013" name="Nature">
        <title>Draft genome of the wheat A-genome progenitor Triticum urartu.</title>
        <authorList>
            <person name="Ling H.Q."/>
            <person name="Zhao S."/>
            <person name="Liu D."/>
            <person name="Wang J."/>
            <person name="Sun H."/>
            <person name="Zhang C."/>
            <person name="Fan H."/>
            <person name="Li D."/>
            <person name="Dong L."/>
            <person name="Tao Y."/>
            <person name="Gao C."/>
            <person name="Wu H."/>
            <person name="Li Y."/>
            <person name="Cui Y."/>
            <person name="Guo X."/>
            <person name="Zheng S."/>
            <person name="Wang B."/>
            <person name="Yu K."/>
            <person name="Liang Q."/>
            <person name="Yang W."/>
            <person name="Lou X."/>
            <person name="Chen J."/>
            <person name="Feng M."/>
            <person name="Jian J."/>
            <person name="Zhang X."/>
            <person name="Luo G."/>
            <person name="Jiang Y."/>
            <person name="Liu J."/>
            <person name="Wang Z."/>
            <person name="Sha Y."/>
            <person name="Zhang B."/>
            <person name="Wu H."/>
            <person name="Tang D."/>
            <person name="Shen Q."/>
            <person name="Xue P."/>
            <person name="Zou S."/>
            <person name="Wang X."/>
            <person name="Liu X."/>
            <person name="Wang F."/>
            <person name="Yang Y."/>
            <person name="An X."/>
            <person name="Dong Z."/>
            <person name="Zhang K."/>
            <person name="Zhang X."/>
            <person name="Luo M.C."/>
            <person name="Dvorak J."/>
            <person name="Tong Y."/>
            <person name="Wang J."/>
            <person name="Yang H."/>
            <person name="Li Z."/>
            <person name="Wang D."/>
            <person name="Zhang A."/>
            <person name="Wang J."/>
        </authorList>
    </citation>
    <scope>NUCLEOTIDE SEQUENCE</scope>
    <source>
        <strain evidence="3">cv. G1812</strain>
    </source>
</reference>